<sequence length="383" mass="43138">LDDFTAKVPTIDKDMVRVFRERTGDAFGGMHCRPADEICDIHSSSGTTGAPTFLPINRRDIDVFAESFARHYWCAGLRPGHTLSLSLGLYLRPLQALYTAAHRIGAHVALTDWLDIPRLLHTFRYIQPDIHIFLTPPQAFGLRDEMASEGMDPKVLFDPVKAFIWAGDAITPKTRRLVTEEWASVVHDMSGTADLSYVMMECQAHDGLHAHDDLWFLEVVEPGTTTPVAPGERGEFLYTAMMDSSLGFVRWRSEDVGYIATEPCICGRTSTRLYFLGRVGYRVTVRDQMIFPVEIQHVLELFPEFDHGIFQIIRDAGNMDTLKLRLGFRPQDEPALETLRTQLEQHLGDKLGLPIAIHFVPTEDLLVLGPPHKIPRIHEVAAA</sequence>
<comment type="caution">
    <text evidence="1">The sequence shown here is derived from an EMBL/GenBank/DDBJ whole genome shotgun (WGS) entry which is preliminary data.</text>
</comment>
<dbReference type="InterPro" id="IPR045851">
    <property type="entry name" value="AMP-bd_C_sf"/>
</dbReference>
<feature type="non-terminal residue" evidence="1">
    <location>
        <position position="1"/>
    </location>
</feature>
<dbReference type="Gene3D" id="3.40.50.12780">
    <property type="entry name" value="N-terminal domain of ligase-like"/>
    <property type="match status" value="1"/>
</dbReference>
<gene>
    <name evidence="1" type="ORF">ETSY2_22585</name>
</gene>
<dbReference type="Proteomes" id="UP000019140">
    <property type="component" value="Unassembled WGS sequence"/>
</dbReference>
<dbReference type="InterPro" id="IPR042099">
    <property type="entry name" value="ANL_N_sf"/>
</dbReference>
<keyword evidence="2" id="KW-1185">Reference proteome</keyword>
<evidence type="ECO:0000313" key="1">
    <source>
        <dbReference type="EMBL" id="ETX05504.1"/>
    </source>
</evidence>
<proteinExistence type="predicted"/>
<dbReference type="HOGENOM" id="CLU_720617_0_0_7"/>
<protein>
    <recommendedName>
        <fullName evidence="3">AMP-dependent synthetase/ligase domain-containing protein</fullName>
    </recommendedName>
</protein>
<dbReference type="AlphaFoldDB" id="W4M580"/>
<accession>W4M580</accession>
<dbReference type="PANTHER" id="PTHR43845:SF1">
    <property type="entry name" value="BLR5969 PROTEIN"/>
    <property type="match status" value="1"/>
</dbReference>
<dbReference type="PANTHER" id="PTHR43845">
    <property type="entry name" value="BLR5969 PROTEIN"/>
    <property type="match status" value="1"/>
</dbReference>
<dbReference type="Gene3D" id="3.30.300.30">
    <property type="match status" value="1"/>
</dbReference>
<reference evidence="1 2" key="1">
    <citation type="journal article" date="2014" name="Nature">
        <title>An environmental bacterial taxon with a large and distinct metabolic repertoire.</title>
        <authorList>
            <person name="Wilson M.C."/>
            <person name="Mori T."/>
            <person name="Ruckert C."/>
            <person name="Uria A.R."/>
            <person name="Helf M.J."/>
            <person name="Takada K."/>
            <person name="Gernert C."/>
            <person name="Steffens U.A."/>
            <person name="Heycke N."/>
            <person name="Schmitt S."/>
            <person name="Rinke C."/>
            <person name="Helfrich E.J."/>
            <person name="Brachmann A.O."/>
            <person name="Gurgui C."/>
            <person name="Wakimoto T."/>
            <person name="Kracht M."/>
            <person name="Crusemann M."/>
            <person name="Hentschel U."/>
            <person name="Abe I."/>
            <person name="Matsunaga S."/>
            <person name="Kalinowski J."/>
            <person name="Takeyama H."/>
            <person name="Piel J."/>
        </authorList>
    </citation>
    <scope>NUCLEOTIDE SEQUENCE [LARGE SCALE GENOMIC DNA]</scope>
    <source>
        <strain evidence="2">TSY2</strain>
    </source>
</reference>
<organism evidence="1 2">
    <name type="scientific">Candidatus Entotheonella gemina</name>
    <dbReference type="NCBI Taxonomy" id="1429439"/>
    <lineage>
        <taxon>Bacteria</taxon>
        <taxon>Pseudomonadati</taxon>
        <taxon>Nitrospinota/Tectimicrobiota group</taxon>
        <taxon>Candidatus Tectimicrobiota</taxon>
        <taxon>Candidatus Entotheonellia</taxon>
        <taxon>Candidatus Entotheonellales</taxon>
        <taxon>Candidatus Entotheonellaceae</taxon>
        <taxon>Candidatus Entotheonella</taxon>
    </lineage>
</organism>
<dbReference type="EMBL" id="AZHX01000941">
    <property type="protein sequence ID" value="ETX05504.1"/>
    <property type="molecule type" value="Genomic_DNA"/>
</dbReference>
<name>W4M580_9BACT</name>
<dbReference type="SUPFAM" id="SSF56801">
    <property type="entry name" value="Acetyl-CoA synthetase-like"/>
    <property type="match status" value="1"/>
</dbReference>
<evidence type="ECO:0008006" key="3">
    <source>
        <dbReference type="Google" id="ProtNLM"/>
    </source>
</evidence>
<evidence type="ECO:0000313" key="2">
    <source>
        <dbReference type="Proteomes" id="UP000019140"/>
    </source>
</evidence>